<evidence type="ECO:0000313" key="2">
    <source>
        <dbReference type="Proteomes" id="UP000053815"/>
    </source>
</evidence>
<dbReference type="EMBL" id="DF836865">
    <property type="protein sequence ID" value="GAN11391.1"/>
    <property type="molecule type" value="Genomic_DNA"/>
</dbReference>
<proteinExistence type="predicted"/>
<keyword evidence="2" id="KW-1185">Reference proteome</keyword>
<organism evidence="1">
    <name type="scientific">Mucor ambiguus</name>
    <dbReference type="NCBI Taxonomy" id="91626"/>
    <lineage>
        <taxon>Eukaryota</taxon>
        <taxon>Fungi</taxon>
        <taxon>Fungi incertae sedis</taxon>
        <taxon>Mucoromycota</taxon>
        <taxon>Mucoromycotina</taxon>
        <taxon>Mucoromycetes</taxon>
        <taxon>Mucorales</taxon>
        <taxon>Mucorineae</taxon>
        <taxon>Mucoraceae</taxon>
        <taxon>Mucor</taxon>
    </lineage>
</organism>
<sequence>MDSHSISHIKATIIIKFAYYDSMPISNNLSMPSSSLMMDHGHGVTETETVNAAKSCAVCGSRLHMTKHCPVHP</sequence>
<dbReference type="AlphaFoldDB" id="A0A0C9MKT0"/>
<gene>
    <name evidence="1" type="ORF">MAM1_0576d10952</name>
</gene>
<dbReference type="Proteomes" id="UP000053815">
    <property type="component" value="Unassembled WGS sequence"/>
</dbReference>
<protein>
    <submittedName>
        <fullName evidence="1">Uncharacterized protein</fullName>
    </submittedName>
</protein>
<dbReference type="OrthoDB" id="2265867at2759"/>
<name>A0A0C9MKT0_9FUNG</name>
<reference evidence="1" key="1">
    <citation type="submission" date="2014-09" db="EMBL/GenBank/DDBJ databases">
        <title>Draft genome sequence of an oleaginous Mucoromycotina fungus Mucor ambiguus NBRC6742.</title>
        <authorList>
            <person name="Takeda I."/>
            <person name="Yamane N."/>
            <person name="Morita T."/>
            <person name="Tamano K."/>
            <person name="Machida M."/>
            <person name="Baker S."/>
            <person name="Koike H."/>
        </authorList>
    </citation>
    <scope>NUCLEOTIDE SEQUENCE</scope>
    <source>
        <strain evidence="1">NBRC 6742</strain>
    </source>
</reference>
<accession>A0A0C9MKT0</accession>
<evidence type="ECO:0000313" key="1">
    <source>
        <dbReference type="EMBL" id="GAN11391.1"/>
    </source>
</evidence>